<dbReference type="InterPro" id="IPR049563">
    <property type="entry name" value="TXTP-like"/>
</dbReference>
<evidence type="ECO:0000256" key="6">
    <source>
        <dbReference type="ARBA" id="ARBA00022989"/>
    </source>
</evidence>
<evidence type="ECO:0000256" key="7">
    <source>
        <dbReference type="ARBA" id="ARBA00023128"/>
    </source>
</evidence>
<proteinExistence type="inferred from homology"/>
<keyword evidence="8 9" id="KW-0472">Membrane</keyword>
<dbReference type="PROSITE" id="PS50920">
    <property type="entry name" value="SOLCAR"/>
    <property type="match status" value="3"/>
</dbReference>
<dbReference type="GO" id="GO:0071913">
    <property type="term" value="F:citrate secondary active transmembrane transporter activity"/>
    <property type="evidence" value="ECO:0007669"/>
    <property type="project" value="TreeGrafter"/>
</dbReference>
<dbReference type="PANTHER" id="PTHR45788">
    <property type="entry name" value="SUCCINATE/FUMARATE MITOCHONDRIAL TRANSPORTER-RELATED"/>
    <property type="match status" value="1"/>
</dbReference>
<evidence type="ECO:0000256" key="2">
    <source>
        <dbReference type="ARBA" id="ARBA00006375"/>
    </source>
</evidence>
<evidence type="ECO:0000256" key="8">
    <source>
        <dbReference type="ARBA" id="ARBA00023136"/>
    </source>
</evidence>
<keyword evidence="5" id="KW-0677">Repeat</keyword>
<dbReference type="PANTHER" id="PTHR45788:SF4">
    <property type="entry name" value="TRICARBOXYLATE TRANSPORT PROTEIN, MITOCHONDRIAL"/>
    <property type="match status" value="1"/>
</dbReference>
<dbReference type="Gene3D" id="1.50.40.10">
    <property type="entry name" value="Mitochondrial carrier domain"/>
    <property type="match status" value="1"/>
</dbReference>
<dbReference type="GeneID" id="25900798"/>
<evidence type="ECO:0000256" key="9">
    <source>
        <dbReference type="PROSITE-ProRule" id="PRU00282"/>
    </source>
</evidence>
<dbReference type="RefSeq" id="XP_014161495.1">
    <property type="nucleotide sequence ID" value="XM_014306020.1"/>
</dbReference>
<keyword evidence="4 9" id="KW-0812">Transmembrane</keyword>
<evidence type="ECO:0000256" key="4">
    <source>
        <dbReference type="ARBA" id="ARBA00022692"/>
    </source>
</evidence>
<evidence type="ECO:0008006" key="13">
    <source>
        <dbReference type="Google" id="ProtNLM"/>
    </source>
</evidence>
<evidence type="ECO:0000313" key="11">
    <source>
        <dbReference type="EMBL" id="KNC87593.1"/>
    </source>
</evidence>
<dbReference type="GO" id="GO:0006843">
    <property type="term" value="P:mitochondrial citrate transmembrane transport"/>
    <property type="evidence" value="ECO:0007669"/>
    <property type="project" value="TreeGrafter"/>
</dbReference>
<dbReference type="InterPro" id="IPR002067">
    <property type="entry name" value="MCP"/>
</dbReference>
<keyword evidence="7" id="KW-0496">Mitochondrion</keyword>
<evidence type="ECO:0000256" key="3">
    <source>
        <dbReference type="ARBA" id="ARBA00022448"/>
    </source>
</evidence>
<organism evidence="11 12">
    <name type="scientific">Sphaeroforma arctica JP610</name>
    <dbReference type="NCBI Taxonomy" id="667725"/>
    <lineage>
        <taxon>Eukaryota</taxon>
        <taxon>Ichthyosporea</taxon>
        <taxon>Ichthyophonida</taxon>
        <taxon>Sphaeroforma</taxon>
    </lineage>
</organism>
<evidence type="ECO:0000313" key="12">
    <source>
        <dbReference type="Proteomes" id="UP000054560"/>
    </source>
</evidence>
<sequence>MAPSESKKTRSPLQSILSGGISGGVEICMTYPTEFVKTQLQLDQRSATPKYKGAIDCARQTIKNKGFSGLYKGITPLLVGTIPKVASRFTAYEQGKALLADENGKLTVGRTFCAGLMAGATEAVLAVTPMETVKVKFIADQSLPNPRYKGLIHGVSTIVKEEGLSGIYKGVGPTIVKQASNQAIRFVVYNRVRETLCAKLELDASVPHVGVTMAAGVVAGTASVYGNTPIDVVKTRMQGLESKQYKNSFDCFKQIVQKEGWSALYKGATPRLSRVALDTAIVFTLYDLISAQLDNLFADK</sequence>
<keyword evidence="12" id="KW-1185">Reference proteome</keyword>
<dbReference type="GO" id="GO:0031966">
    <property type="term" value="C:mitochondrial membrane"/>
    <property type="evidence" value="ECO:0007669"/>
    <property type="project" value="UniProtKB-SubCell"/>
</dbReference>
<accession>A0A0L0GGZ5</accession>
<dbReference type="Pfam" id="PF00153">
    <property type="entry name" value="Mito_carr"/>
    <property type="match status" value="3"/>
</dbReference>
<dbReference type="AlphaFoldDB" id="A0A0L0GGZ5"/>
<protein>
    <recommendedName>
        <fullName evidence="13">Tricarboxylate transport protein</fullName>
    </recommendedName>
</protein>
<feature type="repeat" description="Solcar" evidence="9">
    <location>
        <begin position="106"/>
        <end position="195"/>
    </location>
</feature>
<feature type="repeat" description="Solcar" evidence="9">
    <location>
        <begin position="207"/>
        <end position="292"/>
    </location>
</feature>
<dbReference type="PRINTS" id="PR00926">
    <property type="entry name" value="MITOCARRIER"/>
</dbReference>
<dbReference type="InterPro" id="IPR018108">
    <property type="entry name" value="MCP_transmembrane"/>
</dbReference>
<keyword evidence="6" id="KW-1133">Transmembrane helix</keyword>
<dbReference type="FunFam" id="1.50.40.10:FF:000007">
    <property type="entry name" value="Mitochondrial tricarboxylate transport protein-like"/>
    <property type="match status" value="1"/>
</dbReference>
<comment type="subcellular location">
    <subcellularLocation>
        <location evidence="1">Mitochondrion membrane</location>
        <topology evidence="1">Multi-pass membrane protein</topology>
    </subcellularLocation>
</comment>
<dbReference type="Proteomes" id="UP000054560">
    <property type="component" value="Unassembled WGS sequence"/>
</dbReference>
<gene>
    <name evidence="11" type="ORF">SARC_00294</name>
</gene>
<name>A0A0L0GGZ5_9EUKA</name>
<dbReference type="eggNOG" id="KOG0756">
    <property type="taxonomic scope" value="Eukaryota"/>
</dbReference>
<dbReference type="SUPFAM" id="SSF103506">
    <property type="entry name" value="Mitochondrial carrier"/>
    <property type="match status" value="1"/>
</dbReference>
<dbReference type="InterPro" id="IPR023395">
    <property type="entry name" value="MCP_dom_sf"/>
</dbReference>
<feature type="repeat" description="Solcar" evidence="9">
    <location>
        <begin position="10"/>
        <end position="98"/>
    </location>
</feature>
<evidence type="ECO:0000256" key="5">
    <source>
        <dbReference type="ARBA" id="ARBA00022737"/>
    </source>
</evidence>
<reference evidence="11 12" key="1">
    <citation type="submission" date="2011-02" db="EMBL/GenBank/DDBJ databases">
        <title>The Genome Sequence of Sphaeroforma arctica JP610.</title>
        <authorList>
            <consortium name="The Broad Institute Genome Sequencing Platform"/>
            <person name="Russ C."/>
            <person name="Cuomo C."/>
            <person name="Young S.K."/>
            <person name="Zeng Q."/>
            <person name="Gargeya S."/>
            <person name="Alvarado L."/>
            <person name="Berlin A."/>
            <person name="Chapman S.B."/>
            <person name="Chen Z."/>
            <person name="Freedman E."/>
            <person name="Gellesch M."/>
            <person name="Goldberg J."/>
            <person name="Griggs A."/>
            <person name="Gujja S."/>
            <person name="Heilman E."/>
            <person name="Heiman D."/>
            <person name="Howarth C."/>
            <person name="Mehta T."/>
            <person name="Neiman D."/>
            <person name="Pearson M."/>
            <person name="Roberts A."/>
            <person name="Saif S."/>
            <person name="Shea T."/>
            <person name="Shenoy N."/>
            <person name="Sisk P."/>
            <person name="Stolte C."/>
            <person name="Sykes S."/>
            <person name="White J."/>
            <person name="Yandava C."/>
            <person name="Burger G."/>
            <person name="Gray M.W."/>
            <person name="Holland P.W.H."/>
            <person name="King N."/>
            <person name="Lang F.B.F."/>
            <person name="Roger A.J."/>
            <person name="Ruiz-Trillo I."/>
            <person name="Haas B."/>
            <person name="Nusbaum C."/>
            <person name="Birren B."/>
        </authorList>
    </citation>
    <scope>NUCLEOTIDE SEQUENCE [LARGE SCALE GENOMIC DNA]</scope>
    <source>
        <strain evidence="11 12">JP610</strain>
    </source>
</reference>
<dbReference type="STRING" id="667725.A0A0L0GGZ5"/>
<evidence type="ECO:0000256" key="1">
    <source>
        <dbReference type="ARBA" id="ARBA00004225"/>
    </source>
</evidence>
<comment type="similarity">
    <text evidence="2 10">Belongs to the mitochondrial carrier (TC 2.A.29) family.</text>
</comment>
<dbReference type="EMBL" id="KQ241604">
    <property type="protein sequence ID" value="KNC87593.1"/>
    <property type="molecule type" value="Genomic_DNA"/>
</dbReference>
<evidence type="ECO:0000256" key="10">
    <source>
        <dbReference type="RuleBase" id="RU000488"/>
    </source>
</evidence>
<dbReference type="OrthoDB" id="44467at2759"/>
<keyword evidence="3 10" id="KW-0813">Transport</keyword>